<dbReference type="InterPro" id="IPR006343">
    <property type="entry name" value="DnaB/C_C"/>
</dbReference>
<dbReference type="PANTHER" id="PTHR37293">
    <property type="entry name" value="PHAGE REPLICATION PROTEIN-RELATED"/>
    <property type="match status" value="1"/>
</dbReference>
<evidence type="ECO:0000256" key="1">
    <source>
        <dbReference type="ARBA" id="ARBA00093462"/>
    </source>
</evidence>
<dbReference type="InterPro" id="IPR017019">
    <property type="entry name" value="DNA_replication_prd_bac"/>
</dbReference>
<dbReference type="InterPro" id="IPR053162">
    <property type="entry name" value="DnaD"/>
</dbReference>
<reference evidence="4" key="3">
    <citation type="submission" date="2015-02" db="EMBL/GenBank/DDBJ databases">
        <title>Genome analysis of three genomes within the thermophilic hydrogenogenic bacterial species Caldanaerobacter subterraneus.</title>
        <authorList>
            <person name="Sant'Anna F.H."/>
            <person name="Lebedinsky A."/>
            <person name="Sokolova T."/>
            <person name="Robb F.T."/>
            <person name="Gonzalez J.M."/>
        </authorList>
    </citation>
    <scope>NUCLEOTIDE SEQUENCE [LARGE SCALE GENOMIC DNA]</scope>
    <source>
        <strain evidence="4">DSM 12653</strain>
    </source>
</reference>
<dbReference type="NCBIfam" id="TIGR01446">
    <property type="entry name" value="DnaD_dom"/>
    <property type="match status" value="2"/>
</dbReference>
<proteinExistence type="inferred from homology"/>
<dbReference type="Pfam" id="PF07261">
    <property type="entry name" value="DnaB_2"/>
    <property type="match status" value="2"/>
</dbReference>
<evidence type="ECO:0000259" key="2">
    <source>
        <dbReference type="Pfam" id="PF07261"/>
    </source>
</evidence>
<feature type="domain" description="DnaB/C C-terminal" evidence="2">
    <location>
        <begin position="120"/>
        <end position="192"/>
    </location>
</feature>
<dbReference type="Gene3D" id="1.10.10.630">
    <property type="entry name" value="DnaD domain-like"/>
    <property type="match status" value="2"/>
</dbReference>
<dbReference type="PANTHER" id="PTHR37293:SF5">
    <property type="entry name" value="DNA REPLICATION PROTEIN"/>
    <property type="match status" value="1"/>
</dbReference>
<dbReference type="PIRSF" id="PIRSF033722">
    <property type="entry name" value="DnaD_CA_C3587_prd"/>
    <property type="match status" value="1"/>
</dbReference>
<dbReference type="AlphaFoldDB" id="A0A0F5PL69"/>
<dbReference type="InterPro" id="IPR034829">
    <property type="entry name" value="DnaD-like_sf"/>
</dbReference>
<gene>
    <name evidence="3" type="ORF">CDSM653_02437</name>
</gene>
<comment type="caution">
    <text evidence="3">The sequence shown here is derived from an EMBL/GenBank/DDBJ whole genome shotgun (WGS) entry which is preliminary data.</text>
</comment>
<sequence>MGRMSVFTFLGENDDWGSTPLSNYFINHFMLDAPGEYVKVYILGLKYCFYGNQIPLKELADKLFMSDLEIDKALKYWEKSGLVKLKYIDGEYTVEYLPVVPPSSNGHSLSLYDPQVKQAFEAIELTLGRPLTPTEMETYLSWVDEYGFSLEVITMLVSYCASKNKTSLKYMEKVAIAWHDAGLKTALDVEEYLKAESRRWHDYRRILKALGMKEEEPTEVQREMMDRWMDELGFDVDMIIKAGEECIAKLNEPSFPYINKILINWFNEGIRSVEDLESKKSSSKKKTAVTSAFKAPKNYFNSYSQRTYDIEDLEKKLLAHSRGELNE</sequence>
<dbReference type="SUPFAM" id="SSF158499">
    <property type="entry name" value="DnaD domain-like"/>
    <property type="match status" value="2"/>
</dbReference>
<evidence type="ECO:0000313" key="3">
    <source>
        <dbReference type="EMBL" id="KKC28579.1"/>
    </source>
</evidence>
<comment type="similarity">
    <text evidence="1">Belongs to the DnaB/DnaD family.</text>
</comment>
<reference evidence="3 4" key="1">
    <citation type="submission" date="2008-07" db="EMBL/GenBank/DDBJ databases">
        <authorList>
            <person name="Gonzalez J."/>
            <person name="Sokolova T."/>
            <person name="Ferriera S."/>
            <person name="Johnson J."/>
            <person name="Kravitz S."/>
            <person name="Beeson K."/>
            <person name="Sutton G."/>
            <person name="Rogers Y.-H."/>
            <person name="Friedman R."/>
            <person name="Frazier M."/>
            <person name="Venter J.C."/>
        </authorList>
    </citation>
    <scope>NUCLEOTIDE SEQUENCE [LARGE SCALE GENOMIC DNA]</scope>
    <source>
        <strain evidence="3 4">DSM 12653</strain>
    </source>
</reference>
<reference evidence="3 4" key="2">
    <citation type="journal article" date="2015" name="BMC Genomics">
        <title>Analysis of three genomes within the thermophilic bacterial species Caldanaerobacter subterraneus with a focus on carbon monoxide dehydrogenase evolution and hydrolase diversity.</title>
        <authorList>
            <person name="Sant'Anna F.H."/>
            <person name="Lebedinsky A.V."/>
            <person name="Sokolova T.G."/>
            <person name="Robb F.T."/>
            <person name="Gonzalez J.M."/>
        </authorList>
    </citation>
    <scope>NUCLEOTIDE SEQUENCE [LARGE SCALE GENOMIC DNA]</scope>
    <source>
        <strain evidence="3 4">DSM 12653</strain>
    </source>
</reference>
<accession>A0A0F5PL69</accession>
<organism evidence="3 4">
    <name type="scientific">Caldanaerobacter subterraneus subsp. pacificus DSM 12653</name>
    <dbReference type="NCBI Taxonomy" id="391606"/>
    <lineage>
        <taxon>Bacteria</taxon>
        <taxon>Bacillati</taxon>
        <taxon>Bacillota</taxon>
        <taxon>Clostridia</taxon>
        <taxon>Thermoanaerobacterales</taxon>
        <taxon>Thermoanaerobacteraceae</taxon>
        <taxon>Caldanaerobacter</taxon>
    </lineage>
</organism>
<dbReference type="EMBL" id="ABXP02000123">
    <property type="protein sequence ID" value="KKC28579.1"/>
    <property type="molecule type" value="Genomic_DNA"/>
</dbReference>
<dbReference type="Proteomes" id="UP000010146">
    <property type="component" value="Unassembled WGS sequence"/>
</dbReference>
<name>A0A0F5PL69_9THEO</name>
<evidence type="ECO:0000313" key="4">
    <source>
        <dbReference type="Proteomes" id="UP000010146"/>
    </source>
</evidence>
<protein>
    <recommendedName>
        <fullName evidence="2">DnaB/C C-terminal domain-containing protein</fullName>
    </recommendedName>
</protein>
<feature type="domain" description="DnaB/C C-terminal" evidence="2">
    <location>
        <begin position="217"/>
        <end position="278"/>
    </location>
</feature>